<evidence type="ECO:0000256" key="20">
    <source>
        <dbReference type="RuleBase" id="RU366014"/>
    </source>
</evidence>
<evidence type="ECO:0000256" key="1">
    <source>
        <dbReference type="ARBA" id="ARBA00001936"/>
    </source>
</evidence>
<dbReference type="Gene3D" id="3.30.460.10">
    <property type="entry name" value="Beta Polymerase, domain 2"/>
    <property type="match status" value="1"/>
</dbReference>
<dbReference type="Pfam" id="PF14716">
    <property type="entry name" value="HHH_8"/>
    <property type="match status" value="1"/>
</dbReference>
<dbReference type="PROSITE" id="PS50172">
    <property type="entry name" value="BRCT"/>
    <property type="match status" value="1"/>
</dbReference>
<evidence type="ECO:0000256" key="10">
    <source>
        <dbReference type="ARBA" id="ARBA00022932"/>
    </source>
</evidence>
<evidence type="ECO:0000256" key="5">
    <source>
        <dbReference type="ARBA" id="ARBA00022679"/>
    </source>
</evidence>
<dbReference type="AlphaFoldDB" id="A0A8I6ASB4"/>
<feature type="domain" description="BRCT" evidence="22">
    <location>
        <begin position="35"/>
        <end position="131"/>
    </location>
</feature>
<dbReference type="GO" id="GO:0005634">
    <property type="term" value="C:nucleus"/>
    <property type="evidence" value="ECO:0007669"/>
    <property type="project" value="UniProtKB-SubCell"/>
</dbReference>
<comment type="similarity">
    <text evidence="3 20">Belongs to the DNA polymerase type-X family.</text>
</comment>
<keyword evidence="14" id="KW-0456">Lyase</keyword>
<dbReference type="GO" id="GO:0003677">
    <property type="term" value="F:DNA binding"/>
    <property type="evidence" value="ECO:0007669"/>
    <property type="project" value="UniProtKB-UniRule"/>
</dbReference>
<evidence type="ECO:0000256" key="2">
    <source>
        <dbReference type="ARBA" id="ARBA00004123"/>
    </source>
</evidence>
<dbReference type="Proteomes" id="UP000002494">
    <property type="component" value="Chromosome 1"/>
</dbReference>
<keyword evidence="5 20" id="KW-0808">Transferase</keyword>
<dbReference type="FunFam" id="3.40.50.10190:FF:000031">
    <property type="entry name" value="DNA polymerase"/>
    <property type="match status" value="1"/>
</dbReference>
<evidence type="ECO:0000256" key="19">
    <source>
        <dbReference type="PIRSR" id="PIRSR622312-50"/>
    </source>
</evidence>
<dbReference type="CDD" id="cd00141">
    <property type="entry name" value="NT_POLXc"/>
    <property type="match status" value="1"/>
</dbReference>
<protein>
    <recommendedName>
        <fullName evidence="20">DNA polymerase</fullName>
        <ecNumber evidence="20">2.7.7.7</ecNumber>
    </recommendedName>
</protein>
<evidence type="ECO:0000256" key="3">
    <source>
        <dbReference type="ARBA" id="ARBA00008323"/>
    </source>
</evidence>
<dbReference type="GO" id="GO:0006281">
    <property type="term" value="P:DNA repair"/>
    <property type="evidence" value="ECO:0007669"/>
    <property type="project" value="UniProtKB-KW"/>
</dbReference>
<dbReference type="SUPFAM" id="SSF81301">
    <property type="entry name" value="Nucleotidyltransferase"/>
    <property type="match status" value="1"/>
</dbReference>
<keyword evidence="11" id="KW-0238">DNA-binding</keyword>
<dbReference type="InterPro" id="IPR037160">
    <property type="entry name" value="DNA_Pol_thumb_sf"/>
</dbReference>
<reference evidence="23" key="1">
    <citation type="submission" date="2024-01" db="EMBL/GenBank/DDBJ databases">
        <title>GRCr8: a new rat reference genome assembly contstructed from accurate long reads and long range scaffolding.</title>
        <authorList>
            <person name="Doris P.A."/>
            <person name="Kalbfleisch T."/>
            <person name="Li K."/>
            <person name="Howe K."/>
            <person name="Wood J."/>
        </authorList>
    </citation>
    <scope>NUCLEOTIDE SEQUENCE [LARGE SCALE GENOMIC DNA]</scope>
    <source>
        <strain evidence="23">Brown Norway</strain>
    </source>
</reference>
<evidence type="ECO:0000256" key="13">
    <source>
        <dbReference type="ARBA" id="ARBA00023211"/>
    </source>
</evidence>
<dbReference type="GeneTree" id="ENSGT00940000158515"/>
<dbReference type="InterPro" id="IPR002054">
    <property type="entry name" value="DNA-dir_DNA_pol_X"/>
</dbReference>
<evidence type="ECO:0000256" key="18">
    <source>
        <dbReference type="ARBA" id="ARBA00061803"/>
    </source>
</evidence>
<dbReference type="GO" id="GO:0016829">
    <property type="term" value="F:lyase activity"/>
    <property type="evidence" value="ECO:0007669"/>
    <property type="project" value="UniProtKB-KW"/>
</dbReference>
<dbReference type="PRINTS" id="PR00870">
    <property type="entry name" value="DNAPOLXBETA"/>
</dbReference>
<dbReference type="GO" id="GO:0046872">
    <property type="term" value="F:metal ion binding"/>
    <property type="evidence" value="ECO:0007669"/>
    <property type="project" value="UniProtKB-UniRule"/>
</dbReference>
<dbReference type="CDD" id="cd17715">
    <property type="entry name" value="BRCT_polymerase_lambda"/>
    <property type="match status" value="1"/>
</dbReference>
<dbReference type="FunFam" id="3.30.460.10:FF:000020">
    <property type="entry name" value="DNA polymerase lambda"/>
    <property type="match status" value="1"/>
</dbReference>
<evidence type="ECO:0000256" key="17">
    <source>
        <dbReference type="ARBA" id="ARBA00054974"/>
    </source>
</evidence>
<keyword evidence="9 20" id="KW-0227">DNA damage</keyword>
<dbReference type="InterPro" id="IPR001357">
    <property type="entry name" value="BRCT_dom"/>
</dbReference>
<keyword evidence="10 20" id="KW-0239">DNA-directed DNA polymerase</keyword>
<dbReference type="SUPFAM" id="SSF81585">
    <property type="entry name" value="PsbU/PolX domain-like"/>
    <property type="match status" value="1"/>
</dbReference>
<evidence type="ECO:0000256" key="9">
    <source>
        <dbReference type="ARBA" id="ARBA00022763"/>
    </source>
</evidence>
<dbReference type="PRINTS" id="PR00869">
    <property type="entry name" value="DNAPOLX"/>
</dbReference>
<gene>
    <name evidence="23 25" type="primary">Poll</name>
</gene>
<keyword evidence="13" id="KW-0464">Manganese</keyword>
<dbReference type="FunFam" id="1.10.150.20:FF:000010">
    <property type="entry name" value="DNA polymerase lambda"/>
    <property type="match status" value="1"/>
</dbReference>
<evidence type="ECO:0000256" key="16">
    <source>
        <dbReference type="ARBA" id="ARBA00049244"/>
    </source>
</evidence>
<comment type="function">
    <text evidence="20">DNA polymerase that functions in several pathways of DNA repair. Involved in base excision repair (BER) responsible for repair of lesions that give rise to abasic (AP) sites in DNA. Also contributes to DNA double-strand break repair by non-homologous end joining and homologous recombination. Has both template-dependent and template-independent (terminal transferase) DNA polymerase activities. Has also a 5'-deoxyribose-5-phosphate lyase (dRP lyase) activity.</text>
</comment>
<evidence type="ECO:0000313" key="24">
    <source>
        <dbReference type="Proteomes" id="UP000002494"/>
    </source>
</evidence>
<dbReference type="SMART" id="SM00483">
    <property type="entry name" value="POLXc"/>
    <property type="match status" value="1"/>
</dbReference>
<dbReference type="InterPro" id="IPR010996">
    <property type="entry name" value="HHH_MUS81"/>
</dbReference>
<dbReference type="Ensembl" id="ENSRNOT00000103525.2">
    <property type="protein sequence ID" value="ENSRNOP00000096355.1"/>
    <property type="gene ID" value="ENSRNOG00000016748.7"/>
</dbReference>
<comment type="catalytic activity">
    <reaction evidence="16 20">
        <text>DNA(n) + a 2'-deoxyribonucleoside 5'-triphosphate = DNA(n+1) + diphosphate</text>
        <dbReference type="Rhea" id="RHEA:22508"/>
        <dbReference type="Rhea" id="RHEA-COMP:17339"/>
        <dbReference type="Rhea" id="RHEA-COMP:17340"/>
        <dbReference type="ChEBI" id="CHEBI:33019"/>
        <dbReference type="ChEBI" id="CHEBI:61560"/>
        <dbReference type="ChEBI" id="CHEBI:173112"/>
        <dbReference type="EC" id="2.7.7.7"/>
    </reaction>
</comment>
<reference evidence="23" key="3">
    <citation type="submission" date="2025-09" db="UniProtKB">
        <authorList>
            <consortium name="Ensembl"/>
        </authorList>
    </citation>
    <scope>IDENTIFICATION</scope>
    <source>
        <strain evidence="23">Brown Norway</strain>
    </source>
</reference>
<dbReference type="RGD" id="1308053">
    <property type="gene designation" value="Poll"/>
</dbReference>
<evidence type="ECO:0000256" key="15">
    <source>
        <dbReference type="ARBA" id="ARBA00023242"/>
    </source>
</evidence>
<dbReference type="GO" id="GO:0006260">
    <property type="term" value="P:DNA replication"/>
    <property type="evidence" value="ECO:0007669"/>
    <property type="project" value="UniProtKB-KW"/>
</dbReference>
<dbReference type="InterPro" id="IPR028207">
    <property type="entry name" value="DNA_pol_B_palm_palm"/>
</dbReference>
<feature type="region of interest" description="Disordered" evidence="21">
    <location>
        <begin position="159"/>
        <end position="228"/>
    </location>
</feature>
<dbReference type="InterPro" id="IPR036420">
    <property type="entry name" value="BRCT_dom_sf"/>
</dbReference>
<comment type="cofactor">
    <cofactor evidence="1">
        <name>Mn(2+)</name>
        <dbReference type="ChEBI" id="CHEBI:29035"/>
    </cofactor>
</comment>
<evidence type="ECO:0000256" key="6">
    <source>
        <dbReference type="ARBA" id="ARBA00022695"/>
    </source>
</evidence>
<evidence type="ECO:0000313" key="23">
    <source>
        <dbReference type="Ensembl" id="ENSRNOP00000096355.1"/>
    </source>
</evidence>
<dbReference type="InterPro" id="IPR043519">
    <property type="entry name" value="NT_sf"/>
</dbReference>
<comment type="subcellular location">
    <subcellularLocation>
        <location evidence="2 20">Nucleus</location>
    </subcellularLocation>
</comment>
<dbReference type="InterPro" id="IPR027421">
    <property type="entry name" value="DNA_pol_lamdba_lyase_dom_sf"/>
</dbReference>
<dbReference type="Gene3D" id="1.10.150.110">
    <property type="entry name" value="DNA polymerase beta, N-terminal domain-like"/>
    <property type="match status" value="1"/>
</dbReference>
<dbReference type="InterPro" id="IPR018944">
    <property type="entry name" value="DNA_pol_lambd_fingers_domain"/>
</dbReference>
<dbReference type="InterPro" id="IPR019843">
    <property type="entry name" value="DNA_pol-X_BS"/>
</dbReference>
<dbReference type="Pfam" id="PF14791">
    <property type="entry name" value="DNA_pol_B_thumb"/>
    <property type="match status" value="1"/>
</dbReference>
<dbReference type="PANTHER" id="PTHR11276:SF28">
    <property type="entry name" value="DNA POLYMERASE LAMBDA"/>
    <property type="match status" value="1"/>
</dbReference>
<dbReference type="Gene3D" id="3.30.210.10">
    <property type="entry name" value="DNA polymerase, thumb domain"/>
    <property type="match status" value="1"/>
</dbReference>
<dbReference type="InterPro" id="IPR002008">
    <property type="entry name" value="DNA_pol_X_beta-like"/>
</dbReference>
<dbReference type="FunFam" id="1.10.150.110:FF:000004">
    <property type="entry name" value="DNA polymerase lambda"/>
    <property type="match status" value="1"/>
</dbReference>
<accession>A0A8I6ASB4</accession>
<dbReference type="SUPFAM" id="SSF47802">
    <property type="entry name" value="DNA polymerase beta, N-terminal domain-like"/>
    <property type="match status" value="1"/>
</dbReference>
<evidence type="ECO:0000256" key="11">
    <source>
        <dbReference type="ARBA" id="ARBA00023125"/>
    </source>
</evidence>
<evidence type="ECO:0000256" key="12">
    <source>
        <dbReference type="ARBA" id="ARBA00023204"/>
    </source>
</evidence>
<dbReference type="PROSITE" id="PS00522">
    <property type="entry name" value="DNA_POLYMERASE_X"/>
    <property type="match status" value="1"/>
</dbReference>
<dbReference type="PANTHER" id="PTHR11276">
    <property type="entry name" value="DNA POLYMERASE TYPE-X FAMILY MEMBER"/>
    <property type="match status" value="1"/>
</dbReference>
<organism evidence="23 24">
    <name type="scientific">Rattus norvegicus</name>
    <name type="common">Rat</name>
    <dbReference type="NCBI Taxonomy" id="10116"/>
    <lineage>
        <taxon>Eukaryota</taxon>
        <taxon>Metazoa</taxon>
        <taxon>Chordata</taxon>
        <taxon>Craniata</taxon>
        <taxon>Vertebrata</taxon>
        <taxon>Euteleostomi</taxon>
        <taxon>Mammalia</taxon>
        <taxon>Eutheria</taxon>
        <taxon>Euarchontoglires</taxon>
        <taxon>Glires</taxon>
        <taxon>Rodentia</taxon>
        <taxon>Myomorpha</taxon>
        <taxon>Muroidea</taxon>
        <taxon>Muridae</taxon>
        <taxon>Murinae</taxon>
        <taxon>Rattus</taxon>
    </lineage>
</organism>
<comment type="subunit">
    <text evidence="18">Interacts with PCNA. Interacts with PAXX; promoting POLL recruitment to double-strand breaks (DSBs) and stimulation of the end-filling activity of POLL. Interacts with XRCC4; promoting POLL recruitment to double-strand breaks (DSBs) and stimulation of the end-filling activity of POLL. Interacts with NHEJ1/XLF; promoting POLL recruitment to double-strand breaks (DSBs) and stimulation of the end-filling activity of POLL.</text>
</comment>
<keyword evidence="12 20" id="KW-0234">DNA repair</keyword>
<keyword evidence="6 20" id="KW-0548">Nucleotidyltransferase</keyword>
<evidence type="ECO:0000259" key="22">
    <source>
        <dbReference type="PROSITE" id="PS50172"/>
    </source>
</evidence>
<keyword evidence="24" id="KW-1185">Reference proteome</keyword>
<evidence type="ECO:0000256" key="21">
    <source>
        <dbReference type="SAM" id="MobiDB-lite"/>
    </source>
</evidence>
<evidence type="ECO:0000256" key="14">
    <source>
        <dbReference type="ARBA" id="ARBA00023239"/>
    </source>
</evidence>
<keyword evidence="4" id="KW-0237">DNA synthesis</keyword>
<dbReference type="FunFam" id="3.30.210.10:FF:000001">
    <property type="entry name" value="DNA polymerase lambda"/>
    <property type="match status" value="1"/>
</dbReference>
<dbReference type="Pfam" id="PF14792">
    <property type="entry name" value="DNA_pol_B_palm"/>
    <property type="match status" value="1"/>
</dbReference>
<evidence type="ECO:0000313" key="25">
    <source>
        <dbReference type="RGD" id="1308053"/>
    </source>
</evidence>
<evidence type="ECO:0000256" key="4">
    <source>
        <dbReference type="ARBA" id="ARBA00022634"/>
    </source>
</evidence>
<comment type="function">
    <text evidence="17">DNA polymerase that functions in several pathways of DNA repair. Involved in base excision repair (BER) responsible for repair of lesions that give rise to abasic (AP) sites in DNA. Also contributes to DNA double-strand break repair by non-homologous end joining and homologous recombination. Has both template-dependent and template-independent (terminal transferase) DNA polymerase activities. Also has a 5'-deoxyribose-5-phosphate lyase (dRP lyase) activity.</text>
</comment>
<dbReference type="InterPro" id="IPR022312">
    <property type="entry name" value="DNA_pol_X"/>
</dbReference>
<dbReference type="Gene3D" id="1.10.150.20">
    <property type="entry name" value="5' to 3' exonuclease, C-terminal subdomain"/>
    <property type="match status" value="1"/>
</dbReference>
<evidence type="ECO:0000256" key="7">
    <source>
        <dbReference type="ARBA" id="ARBA00022705"/>
    </source>
</evidence>
<dbReference type="Gene3D" id="3.40.50.10190">
    <property type="entry name" value="BRCT domain"/>
    <property type="match status" value="1"/>
</dbReference>
<keyword evidence="15 20" id="KW-0539">Nucleus</keyword>
<dbReference type="InterPro" id="IPR029398">
    <property type="entry name" value="PolB_thumb"/>
</dbReference>
<feature type="active site" description="Nucleophile; Schiff-base intermediate with DNA; for 5'-dRP lyase activity" evidence="19">
    <location>
        <position position="303"/>
    </location>
</feature>
<sequence length="566" mass="61643">MDPQGILKAFPKRKKIHADPSSNALAKIPKREAGDARGWLSSLRAHIMPTGIGRARAELFEKQIIQHGGQVCSAQAPGVTHIVVDEGMDYERALRLLRLPQLPPGAQLVKSAWLSLCLQEKKLTDTDGFSLSSPKRSAALSLSQTFDILTACDLPLKSGQDASAPAVSPPPKAEKPPKTQTQLSSEDEASDGEGPQVSSADLQALISGHYPTPPGEDGGPDPAPEALGKWVCAQPSSQKATNYNLHITEKLEVLAKAYNVQGDKWRALGYAKAINALKSFHKPVSSYQEACSIPGVGRRMAEKVMEILESGHLRKLDHISDSVPVLELFSNIWGAGTKTAQMWYHQGFRSLEDIRGLASLTAQQAIGLKHYDDFLDRMPREEAAEIEQMVRVSAQAFNPGLLCVACGSFRRGKVTCGDVDVLITHPDGRSHQGIFSPLLDSLRQQGFLTDDLVSQEENGQQQKYLGVCRLPGAGQRHRRLDIIVVPYSEFACALLYFTGSAHFNRSMRALAKTKGMSLSEHALSAAVVRNSQGVKVGAGQVLPTPTEKDVFKLLGLPYREPAERDW</sequence>
<dbReference type="EC" id="2.7.7.7" evidence="20"/>
<proteinExistence type="inferred from homology"/>
<evidence type="ECO:0000256" key="8">
    <source>
        <dbReference type="ARBA" id="ARBA00022723"/>
    </source>
</evidence>
<keyword evidence="7" id="KW-0235">DNA replication</keyword>
<dbReference type="SUPFAM" id="SSF52113">
    <property type="entry name" value="BRCT domain"/>
    <property type="match status" value="1"/>
</dbReference>
<dbReference type="GO" id="GO:0003887">
    <property type="term" value="F:DNA-directed DNA polymerase activity"/>
    <property type="evidence" value="ECO:0007669"/>
    <property type="project" value="UniProtKB-UniRule"/>
</dbReference>
<dbReference type="Pfam" id="PF10391">
    <property type="entry name" value="DNA_pol_lambd_f"/>
    <property type="match status" value="1"/>
</dbReference>
<name>A0A8I6ASB4_RAT</name>
<reference evidence="23" key="2">
    <citation type="submission" date="2025-08" db="UniProtKB">
        <authorList>
            <consortium name="Ensembl"/>
        </authorList>
    </citation>
    <scope>IDENTIFICATION</scope>
    <source>
        <strain evidence="23">Brown Norway</strain>
    </source>
</reference>
<keyword evidence="8" id="KW-0479">Metal-binding</keyword>